<dbReference type="AlphaFoldDB" id="B5EHJ2"/>
<accession>B5EHJ2</accession>
<keyword evidence="1" id="KW-0812">Transmembrane</keyword>
<keyword evidence="1" id="KW-0472">Membrane</keyword>
<feature type="transmembrane region" description="Helical" evidence="1">
    <location>
        <begin position="258"/>
        <end position="279"/>
    </location>
</feature>
<feature type="transmembrane region" description="Helical" evidence="1">
    <location>
        <begin position="299"/>
        <end position="321"/>
    </location>
</feature>
<dbReference type="Pfam" id="PF03599">
    <property type="entry name" value="CdhD"/>
    <property type="match status" value="1"/>
</dbReference>
<gene>
    <name evidence="3" type="ordered locus">Gbem_1183</name>
</gene>
<evidence type="ECO:0000313" key="4">
    <source>
        <dbReference type="Proteomes" id="UP000008825"/>
    </source>
</evidence>
<dbReference type="EMBL" id="CP001124">
    <property type="protein sequence ID" value="ACH38202.2"/>
    <property type="molecule type" value="Genomic_DNA"/>
</dbReference>
<dbReference type="Gene3D" id="3.40.50.11600">
    <property type="match status" value="1"/>
</dbReference>
<sequence length="322" mass="33866">MPQLSTSLTAADRLGACKARWGINRMHYLVPAGLYAIGAPDAEAPVVVTANYKMSFDLVRKALAGRNVWLLVLETFGINVWCAAGKGTFGTDELVRRVAATALSGVVSHRRLILPILGAPGVSAHQVKRRSGFDVAYAAIRADDLPEYLDNGGRTTASMRELSFNWYERLVLVPVELVLVLKPSLPVALFLYLAAWLAAGPGAAATVVAGYAGAVFTGVAAAPVLLPLLPSRSFAVKGGAAGLVYTLLFRLAAGGEGWSLPVTLAAFLAFPAVTSFYTLNFTGCTTYTSKSGVKKEMRLGLPVLGGAILAALLLVTVGRMLS</sequence>
<reference evidence="3 4" key="1">
    <citation type="submission" date="2008-07" db="EMBL/GenBank/DDBJ databases">
        <title>Complete sequence of Geobacter bemidjiensis BEM.</title>
        <authorList>
            <consortium name="US DOE Joint Genome Institute"/>
            <person name="Lucas S."/>
            <person name="Copeland A."/>
            <person name="Lapidus A."/>
            <person name="Glavina del Rio T."/>
            <person name="Dalin E."/>
            <person name="Tice H."/>
            <person name="Bruce D."/>
            <person name="Goodwin L."/>
            <person name="Pitluck S."/>
            <person name="Kiss H."/>
            <person name="Brettin T."/>
            <person name="Detter J.C."/>
            <person name="Han C."/>
            <person name="Kuske C.R."/>
            <person name="Schmutz J."/>
            <person name="Larimer F."/>
            <person name="Land M."/>
            <person name="Hauser L."/>
            <person name="Kyrpides N."/>
            <person name="Lykidis A."/>
            <person name="Lovley D."/>
            <person name="Richardson P."/>
        </authorList>
    </citation>
    <scope>NUCLEOTIDE SEQUENCE [LARGE SCALE GENOMIC DNA]</scope>
    <source>
        <strain evidence="4">ATCC BAA-1014 / DSM 16622 / JCM 12645 / Bem</strain>
    </source>
</reference>
<evidence type="ECO:0000313" key="3">
    <source>
        <dbReference type="EMBL" id="ACH38202.2"/>
    </source>
</evidence>
<protein>
    <recommendedName>
        <fullName evidence="2">CO dehydrogenase/acetyl-CoA synthase delta subunit TIM barrel domain-containing protein</fullName>
    </recommendedName>
</protein>
<feature type="transmembrane region" description="Helical" evidence="1">
    <location>
        <begin position="203"/>
        <end position="227"/>
    </location>
</feature>
<feature type="transmembrane region" description="Helical" evidence="1">
    <location>
        <begin position="234"/>
        <end position="252"/>
    </location>
</feature>
<reference evidence="3 4" key="2">
    <citation type="journal article" date="2010" name="BMC Genomics">
        <title>The genome of Geobacter bemidjiensis, exemplar for the subsurface clade of Geobacter species that predominate in Fe(III)-reducing subsurface environments.</title>
        <authorList>
            <person name="Aklujkar M."/>
            <person name="Young N.D."/>
            <person name="Holmes D."/>
            <person name="Chavan M."/>
            <person name="Risso C."/>
            <person name="Kiss H.E."/>
            <person name="Han C.S."/>
            <person name="Land M.L."/>
            <person name="Lovley D.R."/>
        </authorList>
    </citation>
    <scope>NUCLEOTIDE SEQUENCE [LARGE SCALE GENOMIC DNA]</scope>
    <source>
        <strain evidence="4">ATCC BAA-1014 / DSM 16622 / JCM 12645 / Bem</strain>
    </source>
</reference>
<evidence type="ECO:0000256" key="1">
    <source>
        <dbReference type="SAM" id="Phobius"/>
    </source>
</evidence>
<feature type="transmembrane region" description="Helical" evidence="1">
    <location>
        <begin position="170"/>
        <end position="197"/>
    </location>
</feature>
<organism evidence="3 4">
    <name type="scientific">Citrifermentans bemidjiense (strain ATCC BAA-1014 / DSM 16622 / JCM 12645 / Bem)</name>
    <name type="common">Geobacter bemidjiensis</name>
    <dbReference type="NCBI Taxonomy" id="404380"/>
    <lineage>
        <taxon>Bacteria</taxon>
        <taxon>Pseudomonadati</taxon>
        <taxon>Thermodesulfobacteriota</taxon>
        <taxon>Desulfuromonadia</taxon>
        <taxon>Geobacterales</taxon>
        <taxon>Geobacteraceae</taxon>
        <taxon>Citrifermentans</taxon>
    </lineage>
</organism>
<dbReference type="Proteomes" id="UP000008825">
    <property type="component" value="Chromosome"/>
</dbReference>
<proteinExistence type="predicted"/>
<dbReference type="HOGENOM" id="CLU_830865_0_0_7"/>
<dbReference type="eggNOG" id="COG1456">
    <property type="taxonomic scope" value="Bacteria"/>
</dbReference>
<name>B5EHJ2_CITBB</name>
<dbReference type="STRING" id="404380.Gbem_1183"/>
<dbReference type="KEGG" id="gbm:Gbem_1183"/>
<feature type="domain" description="CO dehydrogenase/acetyl-CoA synthase delta subunit TIM barrel" evidence="2">
    <location>
        <begin position="32"/>
        <end position="119"/>
    </location>
</feature>
<keyword evidence="4" id="KW-1185">Reference proteome</keyword>
<dbReference type="NCBIfam" id="NF040863">
    <property type="entry name" value="HgcA_corrinoid"/>
    <property type="match status" value="1"/>
</dbReference>
<keyword evidence="1" id="KW-1133">Transmembrane helix</keyword>
<evidence type="ECO:0000259" key="2">
    <source>
        <dbReference type="Pfam" id="PF03599"/>
    </source>
</evidence>
<dbReference type="OrthoDB" id="2079583at2"/>
<dbReference type="InterPro" id="IPR016041">
    <property type="entry name" value="Ac-CoA_synth_d_su_TIM-brl"/>
</dbReference>